<dbReference type="InterPro" id="IPR001431">
    <property type="entry name" value="Pept_M16_Zn_BS"/>
</dbReference>
<keyword evidence="3" id="KW-0378">Hydrolase</keyword>
<keyword evidence="3" id="KW-0645">Protease</keyword>
<dbReference type="RefSeq" id="WP_141461633.1">
    <property type="nucleotide sequence ID" value="NZ_CP038141.1"/>
</dbReference>
<organism evidence="7 8">
    <name type="scientific">Swingsia samuiensis</name>
    <dbReference type="NCBI Taxonomy" id="1293412"/>
    <lineage>
        <taxon>Bacteria</taxon>
        <taxon>Pseudomonadati</taxon>
        <taxon>Pseudomonadota</taxon>
        <taxon>Alphaproteobacteria</taxon>
        <taxon>Acetobacterales</taxon>
        <taxon>Acetobacteraceae</taxon>
        <taxon>Swingsia</taxon>
    </lineage>
</organism>
<dbReference type="Pfam" id="PF00675">
    <property type="entry name" value="Peptidase_M16"/>
    <property type="match status" value="1"/>
</dbReference>
<dbReference type="InterPro" id="IPR011765">
    <property type="entry name" value="Pept_M16_N"/>
</dbReference>
<comment type="similarity">
    <text evidence="2 4">Belongs to the peptidase M16 family.</text>
</comment>
<accession>A0A4Y6UND0</accession>
<dbReference type="PANTHER" id="PTHR11851">
    <property type="entry name" value="METALLOPROTEASE"/>
    <property type="match status" value="1"/>
</dbReference>
<keyword evidence="3" id="KW-0482">Metalloprotease</keyword>
<gene>
    <name evidence="7" type="ORF">E3D00_08320</name>
</gene>
<evidence type="ECO:0000259" key="5">
    <source>
        <dbReference type="Pfam" id="PF00675"/>
    </source>
</evidence>
<evidence type="ECO:0000313" key="8">
    <source>
        <dbReference type="Proteomes" id="UP000316313"/>
    </source>
</evidence>
<comment type="cofactor">
    <cofactor evidence="1">
        <name>Zn(2+)</name>
        <dbReference type="ChEBI" id="CHEBI:29105"/>
    </cofactor>
</comment>
<feature type="domain" description="Peptidase M16 N-terminal" evidence="5">
    <location>
        <begin position="16"/>
        <end position="162"/>
    </location>
</feature>
<dbReference type="AlphaFoldDB" id="A0A4Y6UND0"/>
<dbReference type="InterPro" id="IPR050361">
    <property type="entry name" value="MPP/UQCRC_Complex"/>
</dbReference>
<dbReference type="PANTHER" id="PTHR11851:SF49">
    <property type="entry name" value="MITOCHONDRIAL-PROCESSING PEPTIDASE SUBUNIT ALPHA"/>
    <property type="match status" value="1"/>
</dbReference>
<evidence type="ECO:0000256" key="3">
    <source>
        <dbReference type="ARBA" id="ARBA00023049"/>
    </source>
</evidence>
<evidence type="ECO:0000259" key="6">
    <source>
        <dbReference type="Pfam" id="PF05193"/>
    </source>
</evidence>
<dbReference type="InterPro" id="IPR011249">
    <property type="entry name" value="Metalloenz_LuxS/M16"/>
</dbReference>
<reference evidence="7 8" key="1">
    <citation type="submission" date="2019-03" db="EMBL/GenBank/DDBJ databases">
        <title>The complete genome sequence of Swingsia samuiensis NBRC107927(T).</title>
        <authorList>
            <person name="Chua K.-O."/>
            <person name="Chan K.-G."/>
            <person name="See-Too W.-S."/>
        </authorList>
    </citation>
    <scope>NUCLEOTIDE SEQUENCE [LARGE SCALE GENOMIC DNA]</scope>
    <source>
        <strain evidence="7 8">AH83</strain>
    </source>
</reference>
<dbReference type="OrthoDB" id="9811314at2"/>
<dbReference type="GO" id="GO:0006508">
    <property type="term" value="P:proteolysis"/>
    <property type="evidence" value="ECO:0007669"/>
    <property type="project" value="InterPro"/>
</dbReference>
<dbReference type="FunFam" id="3.30.830.10:FF:000008">
    <property type="entry name" value="Mitochondrial-processing peptidase subunit beta"/>
    <property type="match status" value="1"/>
</dbReference>
<dbReference type="GO" id="GO:0046872">
    <property type="term" value="F:metal ion binding"/>
    <property type="evidence" value="ECO:0007669"/>
    <property type="project" value="InterPro"/>
</dbReference>
<dbReference type="EMBL" id="CP038141">
    <property type="protein sequence ID" value="QDH17565.1"/>
    <property type="molecule type" value="Genomic_DNA"/>
</dbReference>
<keyword evidence="8" id="KW-1185">Reference proteome</keyword>
<protein>
    <submittedName>
        <fullName evidence="7">Insulinase family protein</fullName>
    </submittedName>
</protein>
<proteinExistence type="inferred from homology"/>
<dbReference type="Gene3D" id="3.30.830.10">
    <property type="entry name" value="Metalloenzyme, LuxS/M16 peptidase-like"/>
    <property type="match status" value="2"/>
</dbReference>
<dbReference type="KEGG" id="ssam:E3D00_08320"/>
<dbReference type="InterPro" id="IPR007863">
    <property type="entry name" value="Peptidase_M16_C"/>
</dbReference>
<name>A0A4Y6UND0_9PROT</name>
<dbReference type="Proteomes" id="UP000316313">
    <property type="component" value="Chromosome"/>
</dbReference>
<dbReference type="SUPFAM" id="SSF63411">
    <property type="entry name" value="LuxS/MPP-like metallohydrolase"/>
    <property type="match status" value="2"/>
</dbReference>
<evidence type="ECO:0000313" key="7">
    <source>
        <dbReference type="EMBL" id="QDH17565.1"/>
    </source>
</evidence>
<sequence>MSDTIQVTTLDNGLTIITERMERVETVSFGAYVSIGTRDENVENNGVSHFLEHMAFKGTERRSAARIAEEIENVGGFINAYTARETTAYYVKLLKEDLALGVDIIGDILTHSTFLDAEIERERGVILQEIGQANDTPDDIIFDHFQESAFPDQPMGRPILGTSELVSNMTRETLMNYMKEHYTTHNITIAAAGNLHHDDVIELVKKHFKDLPTHQVERSHQAHYTGGDLRTSRELDQAHLLLGFPSVSYRHPDYYNVMILSTLLGGGMSSRLFQEIRERRGLVYSVYSFASSFNDSGLFGIYAGTGEEETAELVPVVIDELKRLQNGISAEELSRARAQLKSALLMSLESTGSRCEQLARQMQVHGRPIPIEETVAKIDNVTETDILRVAAELFSGTPTFTAIGPVKNLPSLEDISARLAA</sequence>
<evidence type="ECO:0000256" key="4">
    <source>
        <dbReference type="RuleBase" id="RU004447"/>
    </source>
</evidence>
<evidence type="ECO:0000256" key="1">
    <source>
        <dbReference type="ARBA" id="ARBA00001947"/>
    </source>
</evidence>
<dbReference type="Pfam" id="PF05193">
    <property type="entry name" value="Peptidase_M16_C"/>
    <property type="match status" value="1"/>
</dbReference>
<dbReference type="PROSITE" id="PS00143">
    <property type="entry name" value="INSULINASE"/>
    <property type="match status" value="1"/>
</dbReference>
<evidence type="ECO:0000256" key="2">
    <source>
        <dbReference type="ARBA" id="ARBA00007261"/>
    </source>
</evidence>
<feature type="domain" description="Peptidase M16 C-terminal" evidence="6">
    <location>
        <begin position="168"/>
        <end position="340"/>
    </location>
</feature>
<dbReference type="GO" id="GO:0004222">
    <property type="term" value="F:metalloendopeptidase activity"/>
    <property type="evidence" value="ECO:0007669"/>
    <property type="project" value="InterPro"/>
</dbReference>